<dbReference type="PROSITE" id="PS51257">
    <property type="entry name" value="PROKAR_LIPOPROTEIN"/>
    <property type="match status" value="1"/>
</dbReference>
<dbReference type="Gene3D" id="2.115.10.20">
    <property type="entry name" value="Glycosyl hydrolase domain, family 43"/>
    <property type="match status" value="1"/>
</dbReference>
<dbReference type="GO" id="GO:0046556">
    <property type="term" value="F:alpha-L-arabinofuranosidase activity"/>
    <property type="evidence" value="ECO:0007669"/>
    <property type="project" value="UniProtKB-EC"/>
</dbReference>
<dbReference type="RefSeq" id="WP_069961519.1">
    <property type="nucleotide sequence ID" value="NZ_CP016094.1"/>
</dbReference>
<organism evidence="9 10">
    <name type="scientific">Lacunisphaera limnophila</name>
    <dbReference type="NCBI Taxonomy" id="1838286"/>
    <lineage>
        <taxon>Bacteria</taxon>
        <taxon>Pseudomonadati</taxon>
        <taxon>Verrucomicrobiota</taxon>
        <taxon>Opitutia</taxon>
        <taxon>Opitutales</taxon>
        <taxon>Opitutaceae</taxon>
        <taxon>Lacunisphaera</taxon>
    </lineage>
</organism>
<dbReference type="PANTHER" id="PTHR43817">
    <property type="entry name" value="GLYCOSYL HYDROLASE"/>
    <property type="match status" value="1"/>
</dbReference>
<accession>A0A1D8ATQ9</accession>
<dbReference type="CDD" id="cd18817">
    <property type="entry name" value="GH43f_LbAraf43-like"/>
    <property type="match status" value="1"/>
</dbReference>
<dbReference type="Proteomes" id="UP000095228">
    <property type="component" value="Chromosome"/>
</dbReference>
<keyword evidence="3 6" id="KW-0378">Hydrolase</keyword>
<evidence type="ECO:0000256" key="1">
    <source>
        <dbReference type="ARBA" id="ARBA00009865"/>
    </source>
</evidence>
<dbReference type="KEGG" id="obg:Verru16b_01311"/>
<gene>
    <name evidence="9" type="ORF">Verru16b_01311</name>
</gene>
<reference evidence="9 10" key="1">
    <citation type="submission" date="2016-06" db="EMBL/GenBank/DDBJ databases">
        <title>Three novel species with peptidoglycan cell walls form the new genus Lacunisphaera gen. nov. in the family Opitutaceae of the verrucomicrobial subdivision 4.</title>
        <authorList>
            <person name="Rast P."/>
            <person name="Gloeckner I."/>
            <person name="Jogler M."/>
            <person name="Boedeker C."/>
            <person name="Jeske O."/>
            <person name="Wiegand S."/>
            <person name="Reinhardt R."/>
            <person name="Schumann P."/>
            <person name="Rohde M."/>
            <person name="Spring S."/>
            <person name="Gloeckner F.O."/>
            <person name="Jogler C."/>
        </authorList>
    </citation>
    <scope>NUCLEOTIDE SEQUENCE [LARGE SCALE GENOMIC DNA]</scope>
    <source>
        <strain evidence="9 10">IG16b</strain>
    </source>
</reference>
<feature type="chain" id="PRO_5009105158" evidence="8">
    <location>
        <begin position="30"/>
        <end position="350"/>
    </location>
</feature>
<evidence type="ECO:0000256" key="6">
    <source>
        <dbReference type="RuleBase" id="RU361187"/>
    </source>
</evidence>
<dbReference type="InterPro" id="IPR006710">
    <property type="entry name" value="Glyco_hydro_43"/>
</dbReference>
<dbReference type="PANTHER" id="PTHR43817:SF1">
    <property type="entry name" value="HYDROLASE, FAMILY 43, PUTATIVE (AFU_ORTHOLOGUE AFUA_3G01660)-RELATED"/>
    <property type="match status" value="1"/>
</dbReference>
<dbReference type="PATRIC" id="fig|1838286.3.peg.1320"/>
<feature type="signal peptide" evidence="8">
    <location>
        <begin position="1"/>
        <end position="29"/>
    </location>
</feature>
<evidence type="ECO:0000256" key="7">
    <source>
        <dbReference type="SAM" id="MobiDB-lite"/>
    </source>
</evidence>
<keyword evidence="10" id="KW-1185">Reference proteome</keyword>
<sequence length="350" mass="39150">MPHPRLPQGFMLASFALGCLLCLPLCAHATPAVDLPNPLIFQRADPHVLKHSDGFYYYMGTAPEYDRLVLRRAPTLAGLPTAEEKVIWRKHPTGIMGAHIWAPEIYHLDGRWFIYFAAGEAEKIWNIRIYVLENTAANPLEGEWIERGQLKTGWESFTLDASTFEHRGRRYLLWAQQQPGIPGNTNLYIAPMASPTTLAGPAVLLSKPEFDWEKVRYAVNEGPVVLKKNGRLFLTYSAAGTGPEYCLGMLTADENADLLDPQSWVKSPAPVFVTSETNRIYGPGHHGFTVAEDGVTDLIVYHARSYEEIKGDPLKDPNRHTRVQAVRWRADGTPDFGVPRPDDPIPTPGR</sequence>
<dbReference type="PIRSF" id="PIRSF025414">
    <property type="entry name" value="Alpha-L-arabinofuranosidase"/>
    <property type="match status" value="1"/>
</dbReference>
<dbReference type="GO" id="GO:0005975">
    <property type="term" value="P:carbohydrate metabolic process"/>
    <property type="evidence" value="ECO:0007669"/>
    <property type="project" value="InterPro"/>
</dbReference>
<evidence type="ECO:0000256" key="3">
    <source>
        <dbReference type="ARBA" id="ARBA00022801"/>
    </source>
</evidence>
<dbReference type="EC" id="3.2.1.55" evidence="9"/>
<dbReference type="InterPro" id="IPR023296">
    <property type="entry name" value="Glyco_hydro_beta-prop_sf"/>
</dbReference>
<evidence type="ECO:0000256" key="2">
    <source>
        <dbReference type="ARBA" id="ARBA00022729"/>
    </source>
</evidence>
<dbReference type="Pfam" id="PF04616">
    <property type="entry name" value="Glyco_hydro_43"/>
    <property type="match status" value="1"/>
</dbReference>
<dbReference type="AlphaFoldDB" id="A0A1D8ATQ9"/>
<dbReference type="InterPro" id="IPR016828">
    <property type="entry name" value="Alpha-L-arabinofuranosidase"/>
</dbReference>
<feature type="site" description="Important for catalytic activity, responsible for pKa modulation of the active site Glu and correct orientation of both the proton donor and substrate" evidence="5">
    <location>
        <position position="160"/>
    </location>
</feature>
<evidence type="ECO:0000256" key="4">
    <source>
        <dbReference type="ARBA" id="ARBA00023295"/>
    </source>
</evidence>
<dbReference type="STRING" id="1838286.Verru16b_01311"/>
<keyword evidence="2 8" id="KW-0732">Signal</keyword>
<name>A0A1D8ATQ9_9BACT</name>
<protein>
    <submittedName>
        <fullName evidence="9">Extracellular exo-alpha-(1-&gt;5)-L-arabinofuranosidase</fullName>
        <ecNumber evidence="9">3.2.1.55</ecNumber>
    </submittedName>
</protein>
<dbReference type="SUPFAM" id="SSF75005">
    <property type="entry name" value="Arabinanase/levansucrase/invertase"/>
    <property type="match status" value="1"/>
</dbReference>
<proteinExistence type="inferred from homology"/>
<comment type="similarity">
    <text evidence="1 6">Belongs to the glycosyl hydrolase 43 family.</text>
</comment>
<dbReference type="OrthoDB" id="177947at2"/>
<evidence type="ECO:0000256" key="5">
    <source>
        <dbReference type="PIRSR" id="PIRSR606710-2"/>
    </source>
</evidence>
<evidence type="ECO:0000313" key="9">
    <source>
        <dbReference type="EMBL" id="AOS44250.1"/>
    </source>
</evidence>
<feature type="region of interest" description="Disordered" evidence="7">
    <location>
        <begin position="327"/>
        <end position="350"/>
    </location>
</feature>
<evidence type="ECO:0000313" key="10">
    <source>
        <dbReference type="Proteomes" id="UP000095228"/>
    </source>
</evidence>
<evidence type="ECO:0000256" key="8">
    <source>
        <dbReference type="SAM" id="SignalP"/>
    </source>
</evidence>
<keyword evidence="4 6" id="KW-0326">Glycosidase</keyword>
<dbReference type="EMBL" id="CP016094">
    <property type="protein sequence ID" value="AOS44250.1"/>
    <property type="molecule type" value="Genomic_DNA"/>
</dbReference>